<dbReference type="GO" id="GO:0008703">
    <property type="term" value="F:5-amino-6-(5-phosphoribosylamino)uracil reductase activity"/>
    <property type="evidence" value="ECO:0007669"/>
    <property type="project" value="InterPro"/>
</dbReference>
<keyword evidence="3" id="KW-1185">Reference proteome</keyword>
<dbReference type="Pfam" id="PF01872">
    <property type="entry name" value="RibD_C"/>
    <property type="match status" value="1"/>
</dbReference>
<dbReference type="InterPro" id="IPR024072">
    <property type="entry name" value="DHFR-like_dom_sf"/>
</dbReference>
<dbReference type="AlphaFoldDB" id="A0A559KIR0"/>
<dbReference type="EMBL" id="VNJI01000001">
    <property type="protein sequence ID" value="TVY12033.1"/>
    <property type="molecule type" value="Genomic_DNA"/>
</dbReference>
<evidence type="ECO:0000313" key="3">
    <source>
        <dbReference type="Proteomes" id="UP000317036"/>
    </source>
</evidence>
<evidence type="ECO:0000313" key="2">
    <source>
        <dbReference type="EMBL" id="TVY12033.1"/>
    </source>
</evidence>
<dbReference type="Proteomes" id="UP000317036">
    <property type="component" value="Unassembled WGS sequence"/>
</dbReference>
<dbReference type="Gene3D" id="3.40.430.10">
    <property type="entry name" value="Dihydrofolate Reductase, subunit A"/>
    <property type="match status" value="1"/>
</dbReference>
<protein>
    <recommendedName>
        <fullName evidence="1">Bacterial bifunctional deaminase-reductase C-terminal domain-containing protein</fullName>
    </recommendedName>
</protein>
<sequence length="182" mass="20248">MRKIVAGLFMSLDGVVDSPENSPKKWGNPEMMSRIAAGIAQADAVLLGPSTYRILAEFWQHQSDEVPMAKFLKNSPKYVVSSTLEALDWQPATLINRDLVEELRKLKAQPGKNIQIPGSPRLVRSLLREGLLDELNLNICPVVAGTGMRLFDEIEQPVPLKLVDSKMYSNGVLSVTYQRVMV</sequence>
<proteinExistence type="predicted"/>
<dbReference type="InterPro" id="IPR050765">
    <property type="entry name" value="Riboflavin_Biosynth_HTPR"/>
</dbReference>
<comment type="caution">
    <text evidence="2">The sequence shown here is derived from an EMBL/GenBank/DDBJ whole genome shotgun (WGS) entry which is preliminary data.</text>
</comment>
<dbReference type="SUPFAM" id="SSF53597">
    <property type="entry name" value="Dihydrofolate reductase-like"/>
    <property type="match status" value="1"/>
</dbReference>
<dbReference type="OrthoDB" id="195113at2"/>
<name>A0A559KIR0_9BACL</name>
<organism evidence="2 3">
    <name type="scientific">Paenibacillus cremeus</name>
    <dbReference type="NCBI Taxonomy" id="2163881"/>
    <lineage>
        <taxon>Bacteria</taxon>
        <taxon>Bacillati</taxon>
        <taxon>Bacillota</taxon>
        <taxon>Bacilli</taxon>
        <taxon>Bacillales</taxon>
        <taxon>Paenibacillaceae</taxon>
        <taxon>Paenibacillus</taxon>
    </lineage>
</organism>
<gene>
    <name evidence="2" type="ORF">FPZ49_00450</name>
</gene>
<reference evidence="2 3" key="1">
    <citation type="submission" date="2019-07" db="EMBL/GenBank/DDBJ databases">
        <authorList>
            <person name="Kim J."/>
        </authorList>
    </citation>
    <scope>NUCLEOTIDE SEQUENCE [LARGE SCALE GENOMIC DNA]</scope>
    <source>
        <strain evidence="2 3">JC52</strain>
    </source>
</reference>
<dbReference type="PANTHER" id="PTHR38011">
    <property type="entry name" value="DIHYDROFOLATE REDUCTASE FAMILY PROTEIN (AFU_ORTHOLOGUE AFUA_8G06820)"/>
    <property type="match status" value="1"/>
</dbReference>
<feature type="domain" description="Bacterial bifunctional deaminase-reductase C-terminal" evidence="1">
    <location>
        <begin position="2"/>
        <end position="173"/>
    </location>
</feature>
<dbReference type="InterPro" id="IPR002734">
    <property type="entry name" value="RibDG_C"/>
</dbReference>
<accession>A0A559KIR0</accession>
<dbReference type="GO" id="GO:0009231">
    <property type="term" value="P:riboflavin biosynthetic process"/>
    <property type="evidence" value="ECO:0007669"/>
    <property type="project" value="InterPro"/>
</dbReference>
<dbReference type="PANTHER" id="PTHR38011:SF2">
    <property type="entry name" value="BIFUNCTIONAL DEAMINASE-REDUCTASE DOMAIN PROTEIN"/>
    <property type="match status" value="1"/>
</dbReference>
<evidence type="ECO:0000259" key="1">
    <source>
        <dbReference type="Pfam" id="PF01872"/>
    </source>
</evidence>